<proteinExistence type="predicted"/>
<dbReference type="Pfam" id="PF09835">
    <property type="entry name" value="DUF2062"/>
    <property type="match status" value="1"/>
</dbReference>
<dbReference type="PANTHER" id="PTHR40547:SF1">
    <property type="entry name" value="SLL0298 PROTEIN"/>
    <property type="match status" value="1"/>
</dbReference>
<dbReference type="AlphaFoldDB" id="A0A5C8P6M5"/>
<feature type="transmembrane region" description="Helical" evidence="1">
    <location>
        <begin position="149"/>
        <end position="172"/>
    </location>
</feature>
<comment type="caution">
    <text evidence="3">The sequence shown here is derived from an EMBL/GenBank/DDBJ whole genome shotgun (WGS) entry which is preliminary data.</text>
</comment>
<evidence type="ECO:0000259" key="2">
    <source>
        <dbReference type="Pfam" id="PF09835"/>
    </source>
</evidence>
<dbReference type="InterPro" id="IPR018639">
    <property type="entry name" value="DUF2062"/>
</dbReference>
<evidence type="ECO:0000256" key="1">
    <source>
        <dbReference type="SAM" id="Phobius"/>
    </source>
</evidence>
<name>A0A5C8P6M5_9BURK</name>
<dbReference type="PANTHER" id="PTHR40547">
    <property type="entry name" value="SLL0298 PROTEIN"/>
    <property type="match status" value="1"/>
</dbReference>
<keyword evidence="1" id="KW-1133">Transmembrane helix</keyword>
<dbReference type="EMBL" id="VDUY01000001">
    <property type="protein sequence ID" value="TXL68973.1"/>
    <property type="molecule type" value="Genomic_DNA"/>
</dbReference>
<dbReference type="Proteomes" id="UP000321548">
    <property type="component" value="Unassembled WGS sequence"/>
</dbReference>
<gene>
    <name evidence="3" type="ORF">FHP08_02340</name>
</gene>
<feature type="transmembrane region" description="Helical" evidence="1">
    <location>
        <begin position="42"/>
        <end position="66"/>
    </location>
</feature>
<keyword evidence="4" id="KW-1185">Reference proteome</keyword>
<evidence type="ECO:0000313" key="3">
    <source>
        <dbReference type="EMBL" id="TXL68973.1"/>
    </source>
</evidence>
<evidence type="ECO:0000313" key="4">
    <source>
        <dbReference type="Proteomes" id="UP000321548"/>
    </source>
</evidence>
<dbReference type="OrthoDB" id="5296274at2"/>
<reference evidence="3 4" key="1">
    <citation type="submission" date="2019-06" db="EMBL/GenBank/DDBJ databases">
        <title>Quisquiliibacterium sp. nov., isolated from a maize field.</title>
        <authorList>
            <person name="Lin S.-Y."/>
            <person name="Tsai C.-F."/>
            <person name="Young C.-C."/>
        </authorList>
    </citation>
    <scope>NUCLEOTIDE SEQUENCE [LARGE SCALE GENOMIC DNA]</scope>
    <source>
        <strain evidence="3 4">CC-CFT501</strain>
    </source>
</reference>
<sequence>MLRRFLPTQDSIKGNRLLRWLGPRLHEPGLWHLNRRAVARGVAIGVFFGFMIPVAQIPAAAIGAFLARANLWVSAIATLVSNPFTYAPIYYAAYRLGGFLLGAPEAAAAADLDPALAHAVTPSLEHAASGIGAWLSEIWIRLSAYGKPLFLGLGIMAVSLSVLAYFGTLLAWRASVVIKRRRPRHLRARA</sequence>
<keyword evidence="1" id="KW-0812">Transmembrane</keyword>
<accession>A0A5C8P6M5</accession>
<protein>
    <submittedName>
        <fullName evidence="3">DUF2062 domain-containing protein</fullName>
    </submittedName>
</protein>
<organism evidence="3 4">
    <name type="scientific">Zeimonas arvi</name>
    <dbReference type="NCBI Taxonomy" id="2498847"/>
    <lineage>
        <taxon>Bacteria</taxon>
        <taxon>Pseudomonadati</taxon>
        <taxon>Pseudomonadota</taxon>
        <taxon>Betaproteobacteria</taxon>
        <taxon>Burkholderiales</taxon>
        <taxon>Burkholderiaceae</taxon>
        <taxon>Zeimonas</taxon>
    </lineage>
</organism>
<feature type="domain" description="DUF2062" evidence="2">
    <location>
        <begin position="18"/>
        <end position="180"/>
    </location>
</feature>
<keyword evidence="1" id="KW-0472">Membrane</keyword>